<dbReference type="KEGG" id="syn:sll0911"/>
<sequence length="128" mass="14809">MNIQEIQTIANQLTLTLDSPQSVKLQVKQINLAQKQLRAIKKEINAHIRQINQDASQAYSDSIVSVGLDIFGKNKWAGRVRAETRRMIERNKKDARQPYMELKDYIDQLILKGDKLKLSAEQYLLSRE</sequence>
<accession>P74320</accession>
<dbReference type="InParanoid" id="P74320"/>
<dbReference type="PIR" id="S76155">
    <property type="entry name" value="S76155"/>
</dbReference>
<dbReference type="STRING" id="1148.gene:10499290"/>
<keyword evidence="1" id="KW-0175">Coiled coil</keyword>
<keyword evidence="3" id="KW-1185">Reference proteome</keyword>
<feature type="coiled-coil region" evidence="1">
    <location>
        <begin position="23"/>
        <end position="50"/>
    </location>
</feature>
<dbReference type="IntAct" id="P74320">
    <property type="interactions" value="2"/>
</dbReference>
<evidence type="ECO:0000313" key="3">
    <source>
        <dbReference type="Proteomes" id="UP000001425"/>
    </source>
</evidence>
<dbReference type="AlphaFoldDB" id="P74320"/>
<dbReference type="Proteomes" id="UP000001425">
    <property type="component" value="Chromosome"/>
</dbReference>
<dbReference type="PaxDb" id="1148-1653501"/>
<organism evidence="2 3">
    <name type="scientific">Synechocystis sp. (strain ATCC 27184 / PCC 6803 / Kazusa)</name>
    <dbReference type="NCBI Taxonomy" id="1111708"/>
    <lineage>
        <taxon>Bacteria</taxon>
        <taxon>Bacillati</taxon>
        <taxon>Cyanobacteriota</taxon>
        <taxon>Cyanophyceae</taxon>
        <taxon>Synechococcales</taxon>
        <taxon>Merismopediaceae</taxon>
        <taxon>Synechocystis</taxon>
    </lineage>
</organism>
<dbReference type="EnsemblBacteria" id="BAA18414">
    <property type="protein sequence ID" value="BAA18414"/>
    <property type="gene ID" value="BAA18414"/>
</dbReference>
<dbReference type="EMBL" id="BA000022">
    <property type="protein sequence ID" value="BAA18414.1"/>
    <property type="molecule type" value="Genomic_DNA"/>
</dbReference>
<evidence type="ECO:0000256" key="1">
    <source>
        <dbReference type="SAM" id="Coils"/>
    </source>
</evidence>
<dbReference type="eggNOG" id="ENOG5033YY9">
    <property type="taxonomic scope" value="Bacteria"/>
</dbReference>
<reference evidence="2 3" key="1">
    <citation type="journal article" date="1995" name="DNA Res.">
        <title>Sequence analysis of the genome of the unicellular cyanobacterium Synechocystis sp. strain PCC6803. I. Sequence features in the 1 Mb region from map positions 64% to 92% of the genome.</title>
        <authorList>
            <person name="Kaneko T."/>
            <person name="Tanaka A."/>
            <person name="Sato S."/>
            <person name="Kotani H."/>
            <person name="Sazuka T."/>
            <person name="Miyajima N."/>
            <person name="Sugiura M."/>
            <person name="Tabata S."/>
        </authorList>
    </citation>
    <scope>NUCLEOTIDE SEQUENCE [LARGE SCALE GENOMIC DNA]</scope>
    <source>
        <strain evidence="3">ATCC 27184 / PCC 6803 / Kazusa</strain>
    </source>
</reference>
<name>P74320_SYNY3</name>
<gene>
    <name evidence="2" type="ordered locus">sll0911</name>
</gene>
<protein>
    <submittedName>
        <fullName evidence="2">Sll0911 protein</fullName>
    </submittedName>
</protein>
<evidence type="ECO:0000313" key="2">
    <source>
        <dbReference type="EMBL" id="BAA18414.1"/>
    </source>
</evidence>
<reference evidence="2 3" key="2">
    <citation type="journal article" date="1996" name="DNA Res.">
        <title>Sequence analysis of the genome of the unicellular cyanobacterium Synechocystis sp. strain PCC6803. II. Sequence determination of the entire genome and assignment of potential protein-coding regions.</title>
        <authorList>
            <person name="Kaneko T."/>
            <person name="Sato S."/>
            <person name="Kotani H."/>
            <person name="Tanaka A."/>
            <person name="Asamizu E."/>
            <person name="Nakamura Y."/>
            <person name="Miyajima N."/>
            <person name="Hirosawa M."/>
            <person name="Sugiura M."/>
            <person name="Sasamoto S."/>
            <person name="Kimura T."/>
            <person name="Hosouchi T."/>
            <person name="Matsuno A."/>
            <person name="Muraki A."/>
            <person name="Nakazaki N."/>
            <person name="Naruo K."/>
            <person name="Okumura S."/>
            <person name="Shimpo S."/>
            <person name="Takeuchi C."/>
            <person name="Wada T."/>
            <person name="Watanabe A."/>
            <person name="Yamada M."/>
            <person name="Yasuda M."/>
            <person name="Tabata S."/>
        </authorList>
    </citation>
    <scope>NUCLEOTIDE SEQUENCE [LARGE SCALE GENOMIC DNA]</scope>
    <source>
        <strain evidence="3">ATCC 27184 / PCC 6803 / Kazusa</strain>
    </source>
</reference>
<proteinExistence type="predicted"/>